<dbReference type="Pfam" id="PF00528">
    <property type="entry name" value="BPD_transp_1"/>
    <property type="match status" value="1"/>
</dbReference>
<evidence type="ECO:0000256" key="6">
    <source>
        <dbReference type="ARBA" id="ARBA00023136"/>
    </source>
</evidence>
<dbReference type="PANTHER" id="PTHR43744">
    <property type="entry name" value="ABC TRANSPORTER PERMEASE PROTEIN MG189-RELATED-RELATED"/>
    <property type="match status" value="1"/>
</dbReference>
<evidence type="ECO:0000256" key="3">
    <source>
        <dbReference type="ARBA" id="ARBA00022475"/>
    </source>
</evidence>
<evidence type="ECO:0000256" key="4">
    <source>
        <dbReference type="ARBA" id="ARBA00022692"/>
    </source>
</evidence>
<evidence type="ECO:0000313" key="9">
    <source>
        <dbReference type="EMBL" id="QEN09454.1"/>
    </source>
</evidence>
<keyword evidence="4 7" id="KW-0812">Transmembrane</keyword>
<reference evidence="9 10" key="1">
    <citation type="submission" date="2019-02" db="EMBL/GenBank/DDBJ databases">
        <title>Complete Genome Sequence and Methylome Analysis of free living Spirochaetas.</title>
        <authorList>
            <person name="Fomenkov A."/>
            <person name="Dubinina G."/>
            <person name="Leshcheva N."/>
            <person name="Mikheeva N."/>
            <person name="Grabovich M."/>
            <person name="Vincze T."/>
            <person name="Roberts R.J."/>
        </authorList>
    </citation>
    <scope>NUCLEOTIDE SEQUENCE [LARGE SCALE GENOMIC DNA]</scope>
    <source>
        <strain evidence="9 10">K2</strain>
    </source>
</reference>
<feature type="transmembrane region" description="Helical" evidence="7">
    <location>
        <begin position="9"/>
        <end position="30"/>
    </location>
</feature>
<dbReference type="EMBL" id="CP036150">
    <property type="protein sequence ID" value="QEN09454.1"/>
    <property type="molecule type" value="Genomic_DNA"/>
</dbReference>
<dbReference type="KEGG" id="ock:EXM22_16240"/>
<accession>A0A5C1QS41</accession>
<dbReference type="Proteomes" id="UP000324209">
    <property type="component" value="Chromosome"/>
</dbReference>
<feature type="transmembrane region" description="Helical" evidence="7">
    <location>
        <begin position="69"/>
        <end position="93"/>
    </location>
</feature>
<keyword evidence="10" id="KW-1185">Reference proteome</keyword>
<evidence type="ECO:0000256" key="7">
    <source>
        <dbReference type="RuleBase" id="RU363032"/>
    </source>
</evidence>
<feature type="transmembrane region" description="Helical" evidence="7">
    <location>
        <begin position="253"/>
        <end position="276"/>
    </location>
</feature>
<proteinExistence type="inferred from homology"/>
<evidence type="ECO:0000256" key="5">
    <source>
        <dbReference type="ARBA" id="ARBA00022989"/>
    </source>
</evidence>
<keyword evidence="2 7" id="KW-0813">Transport</keyword>
<feature type="transmembrane region" description="Helical" evidence="7">
    <location>
        <begin position="105"/>
        <end position="129"/>
    </location>
</feature>
<dbReference type="GO" id="GO:0005886">
    <property type="term" value="C:plasma membrane"/>
    <property type="evidence" value="ECO:0007669"/>
    <property type="project" value="UniProtKB-SubCell"/>
</dbReference>
<evidence type="ECO:0000256" key="1">
    <source>
        <dbReference type="ARBA" id="ARBA00004651"/>
    </source>
</evidence>
<name>A0A5C1QS41_9SPIO</name>
<keyword evidence="6 7" id="KW-0472">Membrane</keyword>
<feature type="domain" description="ABC transmembrane type-1" evidence="8">
    <location>
        <begin position="70"/>
        <end position="272"/>
    </location>
</feature>
<dbReference type="OrthoDB" id="9773467at2"/>
<organism evidence="9 10">
    <name type="scientific">Oceanispirochaeta crateris</name>
    <dbReference type="NCBI Taxonomy" id="2518645"/>
    <lineage>
        <taxon>Bacteria</taxon>
        <taxon>Pseudomonadati</taxon>
        <taxon>Spirochaetota</taxon>
        <taxon>Spirochaetia</taxon>
        <taxon>Spirochaetales</taxon>
        <taxon>Spirochaetaceae</taxon>
        <taxon>Oceanispirochaeta</taxon>
    </lineage>
</organism>
<dbReference type="InterPro" id="IPR000515">
    <property type="entry name" value="MetI-like"/>
</dbReference>
<feature type="transmembrane region" description="Helical" evidence="7">
    <location>
        <begin position="149"/>
        <end position="169"/>
    </location>
</feature>
<dbReference type="PROSITE" id="PS50928">
    <property type="entry name" value="ABC_TM1"/>
    <property type="match status" value="1"/>
</dbReference>
<dbReference type="RefSeq" id="WP_149487529.1">
    <property type="nucleotide sequence ID" value="NZ_CP036150.1"/>
</dbReference>
<evidence type="ECO:0000256" key="2">
    <source>
        <dbReference type="ARBA" id="ARBA00022448"/>
    </source>
</evidence>
<comment type="subcellular location">
    <subcellularLocation>
        <location evidence="1 7">Cell membrane</location>
        <topology evidence="1 7">Multi-pass membrane protein</topology>
    </subcellularLocation>
</comment>
<keyword evidence="3" id="KW-1003">Cell membrane</keyword>
<dbReference type="PANTHER" id="PTHR43744:SF12">
    <property type="entry name" value="ABC TRANSPORTER PERMEASE PROTEIN MG189-RELATED"/>
    <property type="match status" value="1"/>
</dbReference>
<evidence type="ECO:0000259" key="8">
    <source>
        <dbReference type="PROSITE" id="PS50928"/>
    </source>
</evidence>
<protein>
    <submittedName>
        <fullName evidence="9">Carbohydrate ABC transporter permease</fullName>
    </submittedName>
</protein>
<evidence type="ECO:0000313" key="10">
    <source>
        <dbReference type="Proteomes" id="UP000324209"/>
    </source>
</evidence>
<comment type="similarity">
    <text evidence="7">Belongs to the binding-protein-dependent transport system permease family.</text>
</comment>
<keyword evidence="5 7" id="KW-1133">Transmembrane helix</keyword>
<dbReference type="Gene3D" id="1.10.3720.10">
    <property type="entry name" value="MetI-like"/>
    <property type="match status" value="1"/>
</dbReference>
<dbReference type="SUPFAM" id="SSF161098">
    <property type="entry name" value="MetI-like"/>
    <property type="match status" value="1"/>
</dbReference>
<dbReference type="AlphaFoldDB" id="A0A5C1QS41"/>
<sequence length="287" mass="31915">MQKKSASTYILFIILLLASIVVVMPFVLMITASLKTSAEINASVFKFFPAKMQFSNYPKAFANSPWGRWFANTIFVTVLATVVSLVTNSMAGFSFARLQFKGRDLLFYSVLLGIMVPPQLTILPTFLIMRGIPLTGGNNLWGQGGTGLIDSYLGLTLPIFAGAFGIFLCRQYFLNFPDSLDDAAEIDGAGVWKRFWAIYVPNSKPLLLSLGILKGTYTWNDYIWPLVVVYSEKMMTVQLGLSRFRDVIINWELLMAATATVMLPLVILFILSQRYFVSGLVTSGMKG</sequence>
<dbReference type="CDD" id="cd06261">
    <property type="entry name" value="TM_PBP2"/>
    <property type="match status" value="1"/>
</dbReference>
<dbReference type="GO" id="GO:0055085">
    <property type="term" value="P:transmembrane transport"/>
    <property type="evidence" value="ECO:0007669"/>
    <property type="project" value="InterPro"/>
</dbReference>
<dbReference type="InterPro" id="IPR035906">
    <property type="entry name" value="MetI-like_sf"/>
</dbReference>
<gene>
    <name evidence="9" type="ORF">EXM22_16240</name>
</gene>